<keyword evidence="6" id="KW-0472">Membrane</keyword>
<dbReference type="OrthoDB" id="759142at2759"/>
<evidence type="ECO:0000256" key="8">
    <source>
        <dbReference type="SAM" id="SignalP"/>
    </source>
</evidence>
<protein>
    <submittedName>
        <fullName evidence="10">Vesicle coat component</fullName>
    </submittedName>
</protein>
<keyword evidence="7" id="KW-0175">Coiled coil</keyword>
<gene>
    <name evidence="10" type="primary">ERV25_1</name>
    <name evidence="10" type="ORF">BGZ65_003431</name>
</gene>
<keyword evidence="5" id="KW-1133">Transmembrane helix</keyword>
<evidence type="ECO:0000256" key="7">
    <source>
        <dbReference type="SAM" id="Coils"/>
    </source>
</evidence>
<dbReference type="Proteomes" id="UP000749646">
    <property type="component" value="Unassembled WGS sequence"/>
</dbReference>
<dbReference type="Pfam" id="PF01105">
    <property type="entry name" value="EMP24_GP25L"/>
    <property type="match status" value="1"/>
</dbReference>
<dbReference type="PANTHER" id="PTHR22811">
    <property type="entry name" value="TRANSMEMBRANE EMP24 DOMAIN-CONTAINING PROTEIN"/>
    <property type="match status" value="1"/>
</dbReference>
<evidence type="ECO:0000313" key="10">
    <source>
        <dbReference type="EMBL" id="KAG0001494.1"/>
    </source>
</evidence>
<evidence type="ECO:0000256" key="3">
    <source>
        <dbReference type="ARBA" id="ARBA00022692"/>
    </source>
</evidence>
<dbReference type="EMBL" id="JAAAHW010000524">
    <property type="protein sequence ID" value="KAG0001494.1"/>
    <property type="molecule type" value="Genomic_DNA"/>
</dbReference>
<dbReference type="GO" id="GO:0016020">
    <property type="term" value="C:membrane"/>
    <property type="evidence" value="ECO:0007669"/>
    <property type="project" value="UniProtKB-SubCell"/>
</dbReference>
<reference evidence="10" key="1">
    <citation type="journal article" date="2020" name="Fungal Divers.">
        <title>Resolving the Mortierellaceae phylogeny through synthesis of multi-gene phylogenetics and phylogenomics.</title>
        <authorList>
            <person name="Vandepol N."/>
            <person name="Liber J."/>
            <person name="Desiro A."/>
            <person name="Na H."/>
            <person name="Kennedy M."/>
            <person name="Barry K."/>
            <person name="Grigoriev I.V."/>
            <person name="Miller A.N."/>
            <person name="O'Donnell K."/>
            <person name="Stajich J.E."/>
            <person name="Bonito G."/>
        </authorList>
    </citation>
    <scope>NUCLEOTIDE SEQUENCE</scope>
    <source>
        <strain evidence="10">MES-2147</strain>
    </source>
</reference>
<sequence length="220" mass="24479">MPHFTSAAPGIALLFLAIVLLLAPAQAIKFELAGETASEVVPFCVSHYVDDETNVVVKAKVGPGVHQKTSLENLNQVGTESADDVSANDVLEYLGHQKITDDSEHQNQLWRKNALSEELQRATFLTKQAGDIVACFTNVLADGYQPDPRYTRTVDIDFDIGAETIDYDKLAEQEKLKPMEVELRKLEDLVKEILENMEHLKAREEKMRNTNGKISGLRNG</sequence>
<keyword evidence="3" id="KW-0812">Transmembrane</keyword>
<evidence type="ECO:0000259" key="9">
    <source>
        <dbReference type="SMART" id="SM01190"/>
    </source>
</evidence>
<dbReference type="AlphaFoldDB" id="A0A9P6STN0"/>
<comment type="similarity">
    <text evidence="2">Belongs to the EMP24/GP25L family.</text>
</comment>
<organism evidence="10 11">
    <name type="scientific">Modicella reniformis</name>
    <dbReference type="NCBI Taxonomy" id="1440133"/>
    <lineage>
        <taxon>Eukaryota</taxon>
        <taxon>Fungi</taxon>
        <taxon>Fungi incertae sedis</taxon>
        <taxon>Mucoromycota</taxon>
        <taxon>Mortierellomycotina</taxon>
        <taxon>Mortierellomycetes</taxon>
        <taxon>Mortierellales</taxon>
        <taxon>Mortierellaceae</taxon>
        <taxon>Modicella</taxon>
    </lineage>
</organism>
<keyword evidence="4 8" id="KW-0732">Signal</keyword>
<comment type="caution">
    <text evidence="10">The sequence shown here is derived from an EMBL/GenBank/DDBJ whole genome shotgun (WGS) entry which is preliminary data.</text>
</comment>
<keyword evidence="11" id="KW-1185">Reference proteome</keyword>
<feature type="coiled-coil region" evidence="7">
    <location>
        <begin position="176"/>
        <end position="210"/>
    </location>
</feature>
<dbReference type="InterPro" id="IPR009038">
    <property type="entry name" value="GOLD_dom"/>
</dbReference>
<evidence type="ECO:0000256" key="1">
    <source>
        <dbReference type="ARBA" id="ARBA00004479"/>
    </source>
</evidence>
<evidence type="ECO:0000256" key="4">
    <source>
        <dbReference type="ARBA" id="ARBA00022729"/>
    </source>
</evidence>
<evidence type="ECO:0000256" key="2">
    <source>
        <dbReference type="ARBA" id="ARBA00007104"/>
    </source>
</evidence>
<feature type="chain" id="PRO_5040368879" evidence="8">
    <location>
        <begin position="28"/>
        <end position="220"/>
    </location>
</feature>
<evidence type="ECO:0000256" key="5">
    <source>
        <dbReference type="ARBA" id="ARBA00022989"/>
    </source>
</evidence>
<dbReference type="InterPro" id="IPR015720">
    <property type="entry name" value="Emp24-like"/>
</dbReference>
<evidence type="ECO:0000256" key="6">
    <source>
        <dbReference type="ARBA" id="ARBA00023136"/>
    </source>
</evidence>
<name>A0A9P6STN0_9FUNG</name>
<proteinExistence type="inferred from homology"/>
<feature type="domain" description="GOLD" evidence="9">
    <location>
        <begin position="27"/>
        <end position="218"/>
    </location>
</feature>
<comment type="subcellular location">
    <subcellularLocation>
        <location evidence="1">Membrane</location>
        <topology evidence="1">Single-pass type I membrane protein</topology>
    </subcellularLocation>
</comment>
<accession>A0A9P6STN0</accession>
<dbReference type="SMART" id="SM01190">
    <property type="entry name" value="EMP24_GP25L"/>
    <property type="match status" value="1"/>
</dbReference>
<feature type="signal peptide" evidence="8">
    <location>
        <begin position="1"/>
        <end position="27"/>
    </location>
</feature>
<evidence type="ECO:0000313" key="11">
    <source>
        <dbReference type="Proteomes" id="UP000749646"/>
    </source>
</evidence>